<dbReference type="Proteomes" id="UP000572988">
    <property type="component" value="Unassembled WGS sequence"/>
</dbReference>
<reference evidence="3" key="2">
    <citation type="submission" date="2018-06" db="EMBL/GenBank/DDBJ databases">
        <authorList>
            <consortium name="Pathogen Informatics"/>
            <person name="Doyle S."/>
        </authorList>
    </citation>
    <scope>NUCLEOTIDE SEQUENCE [LARGE SCALE GENOMIC DNA]</scope>
    <source>
        <strain evidence="3">NCTC12218</strain>
    </source>
</reference>
<name>A0A7Z7QNE0_STASC</name>
<dbReference type="EMBL" id="POVK01000041">
    <property type="protein sequence ID" value="NHA34911.1"/>
    <property type="molecule type" value="Genomic_DNA"/>
</dbReference>
<gene>
    <name evidence="2" type="ORF">C1O36_10565</name>
    <name evidence="3" type="ORF">NCTC12218_00482</name>
</gene>
<dbReference type="RefSeq" id="WP_016426183.1">
    <property type="nucleotide sequence ID" value="NZ_CABKRV010000002.1"/>
</dbReference>
<dbReference type="EMBL" id="LR962863">
    <property type="protein sequence ID" value="CAD7358896.1"/>
    <property type="molecule type" value="Genomic_DNA"/>
</dbReference>
<keyword evidence="3" id="KW-0238">DNA-binding</keyword>
<dbReference type="EMBL" id="UHEF01000001">
    <property type="protein sequence ID" value="SUM87047.1"/>
    <property type="molecule type" value="Genomic_DNA"/>
</dbReference>
<proteinExistence type="predicted"/>
<sequence>MNLYRKLRQFGVEDLKILENVTFQTVTNLMELNKEEAKQLEVDMQIAGYTFQQPVALDAHHVELPVQIECDLDCENAPKMKKMRDFIIGCITYDTLMLDRVMTHTQLQIILNETRIFEDLTQFKLFLWNHREMLTHVQISHLLSHGYKGAARVDIEDVYHQKYVLVLFVEFDSHKKEAGIRQVKANLLSIT</sequence>
<dbReference type="GO" id="GO:0003677">
    <property type="term" value="F:DNA binding"/>
    <property type="evidence" value="ECO:0007669"/>
    <property type="project" value="UniProtKB-KW"/>
</dbReference>
<evidence type="ECO:0000313" key="1">
    <source>
        <dbReference type="EMBL" id="CAD7358896.1"/>
    </source>
</evidence>
<protein>
    <submittedName>
        <fullName evidence="3">DNA-binding protein</fullName>
    </submittedName>
</protein>
<reference evidence="2 5" key="1">
    <citation type="submission" date="2018-01" db="EMBL/GenBank/DDBJ databases">
        <title>Complete genome sequence of Staphylococcus Scheliferi isolated from human.</title>
        <authorList>
            <person name="Abouelkhair M.A."/>
            <person name="Bemis D.A."/>
            <person name="Kania S.A."/>
        </authorList>
    </citation>
    <scope>NUCLEOTIDE SEQUENCE [LARGE SCALE GENOMIC DNA]</scope>
    <source>
        <strain evidence="2 5">ATCC 43808</strain>
    </source>
</reference>
<accession>A0A7Z7QNE0</accession>
<evidence type="ECO:0000313" key="5">
    <source>
        <dbReference type="Proteomes" id="UP000572988"/>
    </source>
</evidence>
<evidence type="ECO:0000313" key="3">
    <source>
        <dbReference type="EMBL" id="SUM87047.1"/>
    </source>
</evidence>
<evidence type="ECO:0000313" key="4">
    <source>
        <dbReference type="Proteomes" id="UP000264146"/>
    </source>
</evidence>
<dbReference type="Proteomes" id="UP000264146">
    <property type="component" value="Chromosome"/>
</dbReference>
<reference evidence="1 4" key="3">
    <citation type="submission" date="2020-11" db="EMBL/GenBank/DDBJ databases">
        <authorList>
            <consortium name="Pathogen Informatics"/>
        </authorList>
    </citation>
    <scope>NUCLEOTIDE SEQUENCE [LARGE SCALE GENOMIC DNA]</scope>
    <source>
        <strain evidence="1 4">NCTC12218</strain>
    </source>
</reference>
<evidence type="ECO:0000313" key="2">
    <source>
        <dbReference type="EMBL" id="NHA34911.1"/>
    </source>
</evidence>
<keyword evidence="5" id="KW-1185">Reference proteome</keyword>
<dbReference type="GeneID" id="93789220"/>
<dbReference type="AlphaFoldDB" id="A0A7Z7QNE0"/>
<organism evidence="3">
    <name type="scientific">Staphylococcus schleiferi</name>
    <dbReference type="NCBI Taxonomy" id="1295"/>
    <lineage>
        <taxon>Bacteria</taxon>
        <taxon>Bacillati</taxon>
        <taxon>Bacillota</taxon>
        <taxon>Bacilli</taxon>
        <taxon>Bacillales</taxon>
        <taxon>Staphylococcaceae</taxon>
        <taxon>Staphylococcus</taxon>
    </lineage>
</organism>